<dbReference type="CDD" id="cd00586">
    <property type="entry name" value="4HBT"/>
    <property type="match status" value="1"/>
</dbReference>
<dbReference type="Proteomes" id="UP001140076">
    <property type="component" value="Unassembled WGS sequence"/>
</dbReference>
<reference evidence="1" key="1">
    <citation type="submission" date="2021-10" db="EMBL/GenBank/DDBJ databases">
        <title>Streptomonospora sp. nov., isolated from mangrove soil.</title>
        <authorList>
            <person name="Chen X."/>
            <person name="Ge X."/>
            <person name="Liu W."/>
        </authorList>
    </citation>
    <scope>NUCLEOTIDE SEQUENCE</scope>
    <source>
        <strain evidence="1">S1-112</strain>
    </source>
</reference>
<comment type="caution">
    <text evidence="1">The sequence shown here is derived from an EMBL/GenBank/DDBJ whole genome shotgun (WGS) entry which is preliminary data.</text>
</comment>
<dbReference type="GO" id="GO:0047617">
    <property type="term" value="F:fatty acyl-CoA hydrolase activity"/>
    <property type="evidence" value="ECO:0007669"/>
    <property type="project" value="TreeGrafter"/>
</dbReference>
<evidence type="ECO:0000313" key="2">
    <source>
        <dbReference type="Proteomes" id="UP001140076"/>
    </source>
</evidence>
<proteinExistence type="predicted"/>
<sequence length="150" mass="16626">MTAADTGPVVLRQPVRPEWIDYNGHLSEAYYVLVFGFATDALMERVGLDAAYREATGRSLYTVEAHVRYLREVPADTEVEVRTRILSVGAKKVRFCHEMLLDGDLRATEELMALHVDQEAGAATPFPPEVADHLTRLVEPAPDYAGRAIG</sequence>
<accession>A0A9X3SCT8</accession>
<dbReference type="Gene3D" id="3.10.129.10">
    <property type="entry name" value="Hotdog Thioesterase"/>
    <property type="match status" value="1"/>
</dbReference>
<keyword evidence="2" id="KW-1185">Reference proteome</keyword>
<evidence type="ECO:0000313" key="1">
    <source>
        <dbReference type="EMBL" id="MDA0564073.1"/>
    </source>
</evidence>
<name>A0A9X3SCT8_9ACTN</name>
<dbReference type="EMBL" id="JAJAQC010000008">
    <property type="protein sequence ID" value="MDA0564073.1"/>
    <property type="molecule type" value="Genomic_DNA"/>
</dbReference>
<dbReference type="PANTHER" id="PTHR31793:SF2">
    <property type="entry name" value="BLR1345 PROTEIN"/>
    <property type="match status" value="1"/>
</dbReference>
<dbReference type="Pfam" id="PF13279">
    <property type="entry name" value="4HBT_2"/>
    <property type="match status" value="1"/>
</dbReference>
<dbReference type="PANTHER" id="PTHR31793">
    <property type="entry name" value="4-HYDROXYBENZOYL-COA THIOESTERASE FAMILY MEMBER"/>
    <property type="match status" value="1"/>
</dbReference>
<organism evidence="1 2">
    <name type="scientific">Streptomonospora mangrovi</name>
    <dbReference type="NCBI Taxonomy" id="2883123"/>
    <lineage>
        <taxon>Bacteria</taxon>
        <taxon>Bacillati</taxon>
        <taxon>Actinomycetota</taxon>
        <taxon>Actinomycetes</taxon>
        <taxon>Streptosporangiales</taxon>
        <taxon>Nocardiopsidaceae</taxon>
        <taxon>Streptomonospora</taxon>
    </lineage>
</organism>
<dbReference type="SUPFAM" id="SSF54637">
    <property type="entry name" value="Thioesterase/thiol ester dehydrase-isomerase"/>
    <property type="match status" value="1"/>
</dbReference>
<gene>
    <name evidence="1" type="ORF">LG943_06995</name>
</gene>
<dbReference type="InterPro" id="IPR029069">
    <property type="entry name" value="HotDog_dom_sf"/>
</dbReference>
<dbReference type="RefSeq" id="WP_270071352.1">
    <property type="nucleotide sequence ID" value="NZ_JAJAQC010000008.1"/>
</dbReference>
<protein>
    <submittedName>
        <fullName evidence="1">Thioesterase family protein</fullName>
    </submittedName>
</protein>
<dbReference type="AlphaFoldDB" id="A0A9X3SCT8"/>
<dbReference type="InterPro" id="IPR050563">
    <property type="entry name" value="4-hydroxybenzoyl-CoA_TE"/>
</dbReference>